<dbReference type="Gramene" id="KZM91877">
    <property type="protein sequence ID" value="KZM91877"/>
    <property type="gene ID" value="DCAR_020758"/>
</dbReference>
<gene>
    <name evidence="1" type="ORF">DCAR_0625593</name>
</gene>
<dbReference type="EMBL" id="CP093348">
    <property type="protein sequence ID" value="WOH06170.1"/>
    <property type="molecule type" value="Genomic_DNA"/>
</dbReference>
<keyword evidence="2" id="KW-1185">Reference proteome</keyword>
<evidence type="ECO:0000313" key="2">
    <source>
        <dbReference type="Proteomes" id="UP000077755"/>
    </source>
</evidence>
<dbReference type="Proteomes" id="UP000077755">
    <property type="component" value="Chromosome 6"/>
</dbReference>
<name>A0A161WTH9_DAUCS</name>
<protein>
    <submittedName>
        <fullName evidence="1">Uncharacterized protein</fullName>
    </submittedName>
</protein>
<sequence length="122" mass="13410">MALASGENVEEHEIRAYEEGLIGDMLEKEEDEEELFEINLDVMEKMPGSLRHNYSENDTNYSPAKSSSSASKLALLANCLLPVSDLSCAVPMAPRLTGSRDIIIVAAADSIYILPKLLHVLF</sequence>
<reference evidence="1" key="2">
    <citation type="submission" date="2022-03" db="EMBL/GenBank/DDBJ databases">
        <title>Draft title - Genomic analysis of global carrot germplasm unveils the trajectory of domestication and the origin of high carotenoid orange carrot.</title>
        <authorList>
            <person name="Iorizzo M."/>
            <person name="Ellison S."/>
            <person name="Senalik D."/>
            <person name="Macko-Podgorni A."/>
            <person name="Grzebelus D."/>
            <person name="Bostan H."/>
            <person name="Rolling W."/>
            <person name="Curaba J."/>
            <person name="Simon P."/>
        </authorList>
    </citation>
    <scope>NUCLEOTIDE SEQUENCE</scope>
    <source>
        <tissue evidence="1">Leaf</tissue>
    </source>
</reference>
<proteinExistence type="predicted"/>
<reference evidence="1" key="1">
    <citation type="journal article" date="2016" name="Nat. Genet.">
        <title>A high-quality carrot genome assembly provides new insights into carotenoid accumulation and asterid genome evolution.</title>
        <authorList>
            <person name="Iorizzo M."/>
            <person name="Ellison S."/>
            <person name="Senalik D."/>
            <person name="Zeng P."/>
            <person name="Satapoomin P."/>
            <person name="Huang J."/>
            <person name="Bowman M."/>
            <person name="Iovene M."/>
            <person name="Sanseverino W."/>
            <person name="Cavagnaro P."/>
            <person name="Yildiz M."/>
            <person name="Macko-Podgorni A."/>
            <person name="Moranska E."/>
            <person name="Grzebelus E."/>
            <person name="Grzebelus D."/>
            <person name="Ashrafi H."/>
            <person name="Zheng Z."/>
            <person name="Cheng S."/>
            <person name="Spooner D."/>
            <person name="Van Deynze A."/>
            <person name="Simon P."/>
        </authorList>
    </citation>
    <scope>NUCLEOTIDE SEQUENCE</scope>
    <source>
        <tissue evidence="1">Leaf</tissue>
    </source>
</reference>
<accession>A0A161WTH9</accession>
<dbReference type="OMA" id="HEIRAYE"/>
<evidence type="ECO:0000313" key="1">
    <source>
        <dbReference type="EMBL" id="WOH06170.1"/>
    </source>
</evidence>
<dbReference type="AlphaFoldDB" id="A0A161WTH9"/>
<organism evidence="1 2">
    <name type="scientific">Daucus carota subsp. sativus</name>
    <name type="common">Carrot</name>
    <dbReference type="NCBI Taxonomy" id="79200"/>
    <lineage>
        <taxon>Eukaryota</taxon>
        <taxon>Viridiplantae</taxon>
        <taxon>Streptophyta</taxon>
        <taxon>Embryophyta</taxon>
        <taxon>Tracheophyta</taxon>
        <taxon>Spermatophyta</taxon>
        <taxon>Magnoliopsida</taxon>
        <taxon>eudicotyledons</taxon>
        <taxon>Gunneridae</taxon>
        <taxon>Pentapetalae</taxon>
        <taxon>asterids</taxon>
        <taxon>campanulids</taxon>
        <taxon>Apiales</taxon>
        <taxon>Apiaceae</taxon>
        <taxon>Apioideae</taxon>
        <taxon>Scandiceae</taxon>
        <taxon>Daucinae</taxon>
        <taxon>Daucus</taxon>
        <taxon>Daucus sect. Daucus</taxon>
    </lineage>
</organism>